<dbReference type="GeneID" id="108076153"/>
<dbReference type="Gene3D" id="1.20.1250.20">
    <property type="entry name" value="MFS general substrate transporter like domains"/>
    <property type="match status" value="2"/>
</dbReference>
<gene>
    <name evidence="4" type="primary">Targ</name>
</gene>
<dbReference type="SUPFAM" id="SSF103473">
    <property type="entry name" value="MFS general substrate transporter"/>
    <property type="match status" value="1"/>
</dbReference>
<feature type="transmembrane region" description="Helical" evidence="2">
    <location>
        <begin position="798"/>
        <end position="820"/>
    </location>
</feature>
<reference evidence="4" key="2">
    <citation type="submission" date="2025-08" db="UniProtKB">
        <authorList>
            <consortium name="RefSeq"/>
        </authorList>
    </citation>
    <scope>IDENTIFICATION</scope>
    <source>
        <strain evidence="4">14028-0561.14</strain>
        <tissue evidence="4">Whole fly</tissue>
    </source>
</reference>
<sequence>MSRNRRRSHSDIATSSEEEQTAAPDEPNANREAIPTLSSRENDNGTAADRQQPSWELDVAKAGCSSSSSTHSTQGEPTRVLFYNIRSPSARRHFPHILVEASKETKDRESDVNAPQEKADPPYRTDITEPISELPYLEPKFTQPSRDADEKEPSFSSEPSWTGSLWSRMSRLISSAKSRSESSLEMAPSQGGVSLSEMDEYDREEPLITKTQKYYKKRPTLIPIFDDSEESSLVSFERQNNDLPFKRNTLLSADIDSPEVLSDYTAEPRIANLADTPLSSEETPSAVVSDRNLPEGTVFIYMVIPPDGGYGWLIMVIGFLCQLIVDGILLSIGGILPEIEQEFNAIKSQMVLVGSVQIGCYYLSGSFASILINRFAFRPVAISGALLSMLAVVAGSFSPNLYVLILVYSAIVEPAGGCSLSLIWCSSQLIVACYFERYRPVANGFACSGVGAGACVFSLLNNWLVPIIGWRNMLRVQAGALLLVVLMTIAYVEVRPVKVGMLPENILDSSSDEYYGNFYVHYYLRGSQKTPSSKSLLSLYDPDQDQSKCCPCCRKCLKRRRERKEQVRREKKRNMIIRTSYIEREDLFYTGPAEYEKPHSRETLEGKEIQLLGSEKSTQQANYGIQHINKGEDRRATAESIERGVPKKRCVESKFMRMLSRLFDYHLFKQFEFRILVVSAFLYPMGFNIPFVYSKARTKIHKDYANLITPAIGFTNFTCRIICGFVAYKRRTWTTNICGGGLVFGGFFVFLSAFFGQDLVWFQMLYGICYGVAPAVYATLRAIIYVKYLGLAKLTNAFGITALAMGIGVFSGTTIAGWLVGDSLNYTAAFVFAGLCLMSSGMLKLMLPSLVKCHYRQLNRKRKSSRKTVRPRKLELVQ</sequence>
<evidence type="ECO:0000256" key="1">
    <source>
        <dbReference type="SAM" id="MobiDB-lite"/>
    </source>
</evidence>
<feature type="region of interest" description="Disordered" evidence="1">
    <location>
        <begin position="94"/>
        <end position="162"/>
    </location>
</feature>
<protein>
    <submittedName>
        <fullName evidence="4">Monocarboxylate transporter 9 isoform X1</fullName>
    </submittedName>
</protein>
<dbReference type="Proteomes" id="UP001652661">
    <property type="component" value="Chromosome 2R"/>
</dbReference>
<feature type="transmembrane region" description="Helical" evidence="2">
    <location>
        <begin position="442"/>
        <end position="464"/>
    </location>
</feature>
<feature type="transmembrane region" description="Helical" evidence="2">
    <location>
        <begin position="761"/>
        <end position="786"/>
    </location>
</feature>
<keyword evidence="3" id="KW-1185">Reference proteome</keyword>
<dbReference type="InterPro" id="IPR036259">
    <property type="entry name" value="MFS_trans_sf"/>
</dbReference>
<feature type="transmembrane region" description="Helical" evidence="2">
    <location>
        <begin position="348"/>
        <end position="372"/>
    </location>
</feature>
<feature type="region of interest" description="Disordered" evidence="1">
    <location>
        <begin position="1"/>
        <end position="80"/>
    </location>
</feature>
<reference evidence="3" key="1">
    <citation type="submission" date="2025-05" db="UniProtKB">
        <authorList>
            <consortium name="RefSeq"/>
        </authorList>
    </citation>
    <scope>NUCLEOTIDE SEQUENCE [LARGE SCALE GENOMIC DNA]</scope>
    <source>
        <strain evidence="3">14028-0561.14</strain>
    </source>
</reference>
<keyword evidence="2" id="KW-1133">Transmembrane helix</keyword>
<organism evidence="3 4">
    <name type="scientific">Drosophila kikkawai</name>
    <name type="common">Fruit fly</name>
    <dbReference type="NCBI Taxonomy" id="30033"/>
    <lineage>
        <taxon>Eukaryota</taxon>
        <taxon>Metazoa</taxon>
        <taxon>Ecdysozoa</taxon>
        <taxon>Arthropoda</taxon>
        <taxon>Hexapoda</taxon>
        <taxon>Insecta</taxon>
        <taxon>Pterygota</taxon>
        <taxon>Neoptera</taxon>
        <taxon>Endopterygota</taxon>
        <taxon>Diptera</taxon>
        <taxon>Brachycera</taxon>
        <taxon>Muscomorpha</taxon>
        <taxon>Ephydroidea</taxon>
        <taxon>Drosophilidae</taxon>
        <taxon>Drosophila</taxon>
        <taxon>Sophophora</taxon>
    </lineage>
</organism>
<dbReference type="InterPro" id="IPR050327">
    <property type="entry name" value="Proton-linked_MCT"/>
</dbReference>
<proteinExistence type="predicted"/>
<dbReference type="RefSeq" id="XP_070140658.1">
    <property type="nucleotide sequence ID" value="XM_070284557.1"/>
</dbReference>
<feature type="transmembrane region" description="Helical" evidence="2">
    <location>
        <begin position="826"/>
        <end position="847"/>
    </location>
</feature>
<feature type="transmembrane region" description="Helical" evidence="2">
    <location>
        <begin position="310"/>
        <end position="336"/>
    </location>
</feature>
<name>A0ABM4GD63_DROKI</name>
<dbReference type="PANTHER" id="PTHR11360">
    <property type="entry name" value="MONOCARBOXYLATE TRANSPORTER"/>
    <property type="match status" value="1"/>
</dbReference>
<evidence type="ECO:0000313" key="3">
    <source>
        <dbReference type="Proteomes" id="UP001652661"/>
    </source>
</evidence>
<feature type="transmembrane region" description="Helical" evidence="2">
    <location>
        <begin position="705"/>
        <end position="728"/>
    </location>
</feature>
<feature type="transmembrane region" description="Helical" evidence="2">
    <location>
        <begin position="735"/>
        <end position="755"/>
    </location>
</feature>
<dbReference type="InterPro" id="IPR011701">
    <property type="entry name" value="MFS"/>
</dbReference>
<accession>A0ABM4GD63</accession>
<keyword evidence="2" id="KW-0472">Membrane</keyword>
<dbReference type="PANTHER" id="PTHR11360:SF286">
    <property type="entry name" value="GH22266P"/>
    <property type="match status" value="1"/>
</dbReference>
<feature type="region of interest" description="Disordered" evidence="1">
    <location>
        <begin position="177"/>
        <end position="203"/>
    </location>
</feature>
<feature type="transmembrane region" description="Helical" evidence="2">
    <location>
        <begin position="671"/>
        <end position="693"/>
    </location>
</feature>
<keyword evidence="2" id="KW-0812">Transmembrane</keyword>
<evidence type="ECO:0000313" key="4">
    <source>
        <dbReference type="RefSeq" id="XP_070140658.1"/>
    </source>
</evidence>
<feature type="transmembrane region" description="Helical" evidence="2">
    <location>
        <begin position="476"/>
        <end position="494"/>
    </location>
</feature>
<dbReference type="Pfam" id="PF07690">
    <property type="entry name" value="MFS_1"/>
    <property type="match status" value="1"/>
</dbReference>
<feature type="compositionally biased region" description="Basic and acidic residues" evidence="1">
    <location>
        <begin position="101"/>
        <end position="127"/>
    </location>
</feature>
<dbReference type="CDD" id="cd17352">
    <property type="entry name" value="MFS_MCT_SLC16"/>
    <property type="match status" value="1"/>
</dbReference>
<evidence type="ECO:0000256" key="2">
    <source>
        <dbReference type="SAM" id="Phobius"/>
    </source>
</evidence>
<feature type="transmembrane region" description="Helical" evidence="2">
    <location>
        <begin position="384"/>
        <end position="408"/>
    </location>
</feature>